<feature type="compositionally biased region" description="Low complexity" evidence="1">
    <location>
        <begin position="83"/>
        <end position="95"/>
    </location>
</feature>
<evidence type="ECO:0000313" key="2">
    <source>
        <dbReference type="EMBL" id="ATW58119.1"/>
    </source>
</evidence>
<reference evidence="3" key="1">
    <citation type="submission" date="2017-09" db="EMBL/GenBank/DDBJ databases">
        <authorList>
            <person name="Djurhuus A.M."/>
            <person name="Carstens A.B."/>
            <person name="Hansen L.H."/>
        </authorList>
    </citation>
    <scope>NUCLEOTIDE SEQUENCE [LARGE SCALE GENOMIC DNA]</scope>
</reference>
<dbReference type="Proteomes" id="UP000240688">
    <property type="component" value="Segment"/>
</dbReference>
<proteinExistence type="predicted"/>
<protein>
    <submittedName>
        <fullName evidence="2">Uncharacterized protein</fullName>
    </submittedName>
</protein>
<evidence type="ECO:0000313" key="3">
    <source>
        <dbReference type="Proteomes" id="UP000240688"/>
    </source>
</evidence>
<sequence>MSINDLNTTQQDASQVVGADQSNETADDLPKVDELTMLKQRATLMGVKFSNNISVEKLREKIEAHQSGADAAEESPAAVNPLAQAEGSAAATAEPAQKPMTLRQMLMLDQMKLVRVRIQNLNPNKKDLPGEVFTVANEYIGTVRKYIPYGDQSDNGYHIPFCIYQMLKDRQFLNIRTGKDRRGQVKVEQGMAREFAIEVLEPLTREELYKLGQAQIAAGSTDS</sequence>
<dbReference type="EMBL" id="MG018928">
    <property type="protein sequence ID" value="ATW58119.1"/>
    <property type="molecule type" value="Genomic_DNA"/>
</dbReference>
<feature type="region of interest" description="Disordered" evidence="1">
    <location>
        <begin position="64"/>
        <end position="95"/>
    </location>
</feature>
<keyword evidence="3" id="KW-1185">Reference proteome</keyword>
<gene>
    <name evidence="2" type="ORF">CNR35_00023</name>
</gene>
<name>A0A2H4P7H2_9CAUD</name>
<feature type="compositionally biased region" description="Polar residues" evidence="1">
    <location>
        <begin position="1"/>
        <end position="24"/>
    </location>
</feature>
<accession>A0A2H4P7H2</accession>
<feature type="region of interest" description="Disordered" evidence="1">
    <location>
        <begin position="1"/>
        <end position="27"/>
    </location>
</feature>
<organism evidence="2 3">
    <name type="scientific">Pseudomonas phage inbricus</name>
    <dbReference type="NCBI Taxonomy" id="2048976"/>
    <lineage>
        <taxon>Viruses</taxon>
        <taxon>Duplodnaviria</taxon>
        <taxon>Heunggongvirae</taxon>
        <taxon>Uroviricota</taxon>
        <taxon>Caudoviricetes</taxon>
        <taxon>Schitoviridae</taxon>
        <taxon>Rothmandenesvirinae</taxon>
        <taxon>Inbricusvirus</taxon>
        <taxon>Inbricusvirus inbricus</taxon>
    </lineage>
</organism>
<evidence type="ECO:0000256" key="1">
    <source>
        <dbReference type="SAM" id="MobiDB-lite"/>
    </source>
</evidence>